<name>A0A1Y1QW50_9GAMM</name>
<evidence type="ECO:0008006" key="4">
    <source>
        <dbReference type="Google" id="ProtNLM"/>
    </source>
</evidence>
<dbReference type="AlphaFoldDB" id="A0A1Y1QW50"/>
<keyword evidence="1" id="KW-0472">Membrane</keyword>
<evidence type="ECO:0000313" key="2">
    <source>
        <dbReference type="EMBL" id="OQX15164.1"/>
    </source>
</evidence>
<dbReference type="InterPro" id="IPR047798">
    <property type="entry name" value="BPSS1780-like"/>
</dbReference>
<evidence type="ECO:0000313" key="3">
    <source>
        <dbReference type="Proteomes" id="UP000192491"/>
    </source>
</evidence>
<keyword evidence="1" id="KW-1133">Transmembrane helix</keyword>
<accession>A0A1Y1QW50</accession>
<feature type="transmembrane region" description="Helical" evidence="1">
    <location>
        <begin position="211"/>
        <end position="232"/>
    </location>
</feature>
<protein>
    <recommendedName>
        <fullName evidence="4">Transmembrane protein</fullName>
    </recommendedName>
</protein>
<proteinExistence type="predicted"/>
<feature type="transmembrane region" description="Helical" evidence="1">
    <location>
        <begin position="96"/>
        <end position="117"/>
    </location>
</feature>
<comment type="caution">
    <text evidence="2">The sequence shown here is derived from an EMBL/GenBank/DDBJ whole genome shotgun (WGS) entry which is preliminary data.</text>
</comment>
<organism evidence="2 3">
    <name type="scientific">Thiothrix lacustris</name>
    <dbReference type="NCBI Taxonomy" id="525917"/>
    <lineage>
        <taxon>Bacteria</taxon>
        <taxon>Pseudomonadati</taxon>
        <taxon>Pseudomonadota</taxon>
        <taxon>Gammaproteobacteria</taxon>
        <taxon>Thiotrichales</taxon>
        <taxon>Thiotrichaceae</taxon>
        <taxon>Thiothrix</taxon>
    </lineage>
</organism>
<dbReference type="NCBIfam" id="NF041043">
    <property type="entry name" value="BPSS1780_fam"/>
    <property type="match status" value="1"/>
</dbReference>
<feature type="transmembrane region" description="Helical" evidence="1">
    <location>
        <begin position="151"/>
        <end position="172"/>
    </location>
</feature>
<feature type="transmembrane region" description="Helical" evidence="1">
    <location>
        <begin position="184"/>
        <end position="205"/>
    </location>
</feature>
<dbReference type="EMBL" id="MTEJ01000018">
    <property type="protein sequence ID" value="OQX15164.1"/>
    <property type="molecule type" value="Genomic_DNA"/>
</dbReference>
<dbReference type="Proteomes" id="UP000192491">
    <property type="component" value="Unassembled WGS sequence"/>
</dbReference>
<sequence>MKIQLVGFRRAFVWLGAGWYIFKRNLGAWLVMAMVFLLALMLLGMLPFAGIALIALFIPLLLTGPLMTAHQSLSGDVVQVENALQGFNDSRFRSRLLWLGSMMVVGMLVSLAMWYPLSTEVLTALYFPNSHTQVALVLAEMLASSPLNLSVQASVIVVVVMAFFYATPLILFENQSPLDAVSTSLLACLRNIVPLTVFAVLVIMLGVLASFAFGLGYLVLIPVVTAASYASFRDVFDPVEPRAADRLLNAHSA</sequence>
<reference evidence="2 3" key="1">
    <citation type="submission" date="2017-01" db="EMBL/GenBank/DDBJ databases">
        <title>Novel large sulfur bacteria in the metagenomes of groundwater-fed chemosynthetic microbial mats in the Lake Huron basin.</title>
        <authorList>
            <person name="Sharrar A.M."/>
            <person name="Flood B.E."/>
            <person name="Bailey J.V."/>
            <person name="Jones D.S."/>
            <person name="Biddanda B."/>
            <person name="Ruberg S.A."/>
            <person name="Marcus D.N."/>
            <person name="Dick G.J."/>
        </authorList>
    </citation>
    <scope>NUCLEOTIDE SEQUENCE [LARGE SCALE GENOMIC DNA]</scope>
    <source>
        <strain evidence="2">A8</strain>
    </source>
</reference>
<feature type="transmembrane region" description="Helical" evidence="1">
    <location>
        <begin position="28"/>
        <end position="61"/>
    </location>
</feature>
<keyword evidence="1" id="KW-0812">Transmembrane</keyword>
<gene>
    <name evidence="2" type="ORF">BWK73_07580</name>
</gene>
<evidence type="ECO:0000256" key="1">
    <source>
        <dbReference type="SAM" id="Phobius"/>
    </source>
</evidence>